<name>A0A3Q9FV11_9BACT</name>
<dbReference type="Proteomes" id="UP000267268">
    <property type="component" value="Chromosome 2"/>
</dbReference>
<dbReference type="AlphaFoldDB" id="A0A3Q9FV11"/>
<feature type="transmembrane region" description="Helical" evidence="2">
    <location>
        <begin position="332"/>
        <end position="352"/>
    </location>
</feature>
<keyword evidence="2" id="KW-1133">Transmembrane helix</keyword>
<dbReference type="OrthoDB" id="1044679at2"/>
<sequence length="550" mass="64331">MKLSIQLCIFFIVGITNFSIAQNEIDSLFNVLDISIEKRETYLKEKNDNINEFRVLLENDTTDLKDKYFYATEIYEQYLVFEFYGALHFAYVAIDLAKQLKEDKLINESNLNLARILVIAGIYQESSEILDGLEIKKLSNDLLVKYYLIRKELYNQLYYYSPTKSIKQSYQTKYVNYCDSLLAILPENSESNLEILETRALDTRKLDKAKKLNALRLSRYSIGQHNYSKIAFQRSLIYEVAEDNHNQKKYLILSAISDIKGVIKDNASLATLAFKLYHDGDVDRAYKYINICYEDALFYNSKLRAIQIANILPVISQSYEEQLISQKSRLEYFNVIITIMIIILFVGIIFIYKQVKSVRSVRNTTVEMNNKLRESNAELQNANGQLTKLHTDLSNTNLVKEIYIGEFLKICSDYIEKLEYQSTHTKRMLVARKYGELLKELKDDDVRKKEMKLFYKNFDQTFLHIYPTFVDDFNKLLEPDQPIITKNKELLNTELRIFALVRLGINDSAKISKLLGNSVTTIYNYRVKVKNKAIVDRENFDDYIMRIGDV</sequence>
<keyword evidence="2" id="KW-0812">Transmembrane</keyword>
<keyword evidence="2" id="KW-0472">Membrane</keyword>
<evidence type="ECO:0000313" key="4">
    <source>
        <dbReference type="EMBL" id="AZQ65057.1"/>
    </source>
</evidence>
<feature type="coiled-coil region" evidence="1">
    <location>
        <begin position="365"/>
        <end position="392"/>
    </location>
</feature>
<keyword evidence="1" id="KW-0175">Coiled coil</keyword>
<accession>A0A3Q9FV11</accession>
<organism evidence="4 5">
    <name type="scientific">Flammeovirga pectinis</name>
    <dbReference type="NCBI Taxonomy" id="2494373"/>
    <lineage>
        <taxon>Bacteria</taxon>
        <taxon>Pseudomonadati</taxon>
        <taxon>Bacteroidota</taxon>
        <taxon>Cytophagia</taxon>
        <taxon>Cytophagales</taxon>
        <taxon>Flammeovirgaceae</taxon>
        <taxon>Flammeovirga</taxon>
    </lineage>
</organism>
<proteinExistence type="predicted"/>
<dbReference type="Pfam" id="PF19904">
    <property type="entry name" value="DUF6377"/>
    <property type="match status" value="1"/>
</dbReference>
<evidence type="ECO:0000256" key="1">
    <source>
        <dbReference type="SAM" id="Coils"/>
    </source>
</evidence>
<evidence type="ECO:0000259" key="3">
    <source>
        <dbReference type="Pfam" id="PF19904"/>
    </source>
</evidence>
<gene>
    <name evidence="4" type="ORF">EI427_22825</name>
</gene>
<feature type="domain" description="DUF6377" evidence="3">
    <location>
        <begin position="258"/>
        <end position="512"/>
    </location>
</feature>
<dbReference type="InterPro" id="IPR045957">
    <property type="entry name" value="DUF6377"/>
</dbReference>
<dbReference type="EMBL" id="CP034563">
    <property type="protein sequence ID" value="AZQ65057.1"/>
    <property type="molecule type" value="Genomic_DNA"/>
</dbReference>
<evidence type="ECO:0000313" key="5">
    <source>
        <dbReference type="Proteomes" id="UP000267268"/>
    </source>
</evidence>
<keyword evidence="5" id="KW-1185">Reference proteome</keyword>
<reference evidence="4 5" key="1">
    <citation type="submission" date="2018-12" db="EMBL/GenBank/DDBJ databases">
        <title>Flammeovirga pectinis sp. nov., isolated from the gut of the Korean scallop, Patinopecten yessoensis.</title>
        <authorList>
            <person name="Bae J.-W."/>
            <person name="Jeong Y.-S."/>
            <person name="Kang W."/>
        </authorList>
    </citation>
    <scope>NUCLEOTIDE SEQUENCE [LARGE SCALE GENOMIC DNA]</scope>
    <source>
        <strain evidence="4 5">L12M1</strain>
    </source>
</reference>
<protein>
    <recommendedName>
        <fullName evidence="3">DUF6377 domain-containing protein</fullName>
    </recommendedName>
</protein>
<dbReference type="KEGG" id="fll:EI427_22825"/>
<evidence type="ECO:0000256" key="2">
    <source>
        <dbReference type="SAM" id="Phobius"/>
    </source>
</evidence>
<dbReference type="RefSeq" id="WP_126619395.1">
    <property type="nucleotide sequence ID" value="NZ_CP034563.1"/>
</dbReference>